<reference evidence="2" key="1">
    <citation type="submission" date="2019-04" db="EMBL/GenBank/DDBJ databases">
        <title>Friends and foes A comparative genomics studyof 23 Aspergillus species from section Flavi.</title>
        <authorList>
            <consortium name="DOE Joint Genome Institute"/>
            <person name="Kjaerbolling I."/>
            <person name="Vesth T."/>
            <person name="Frisvad J.C."/>
            <person name="Nybo J.L."/>
            <person name="Theobald S."/>
            <person name="Kildgaard S."/>
            <person name="Isbrandt T."/>
            <person name="Kuo A."/>
            <person name="Sato A."/>
            <person name="Lyhne E.K."/>
            <person name="Kogle M.E."/>
            <person name="Wiebenga A."/>
            <person name="Kun R.S."/>
            <person name="Lubbers R.J."/>
            <person name="Makela M.R."/>
            <person name="Barry K."/>
            <person name="Chovatia M."/>
            <person name="Clum A."/>
            <person name="Daum C."/>
            <person name="Haridas S."/>
            <person name="He G."/>
            <person name="LaButti K."/>
            <person name="Lipzen A."/>
            <person name="Mondo S."/>
            <person name="Riley R."/>
            <person name="Salamov A."/>
            <person name="Simmons B.A."/>
            <person name="Magnuson J.K."/>
            <person name="Henrissat B."/>
            <person name="Mortensen U.H."/>
            <person name="Larsen T.O."/>
            <person name="Devries R.P."/>
            <person name="Grigoriev I.V."/>
            <person name="Machida M."/>
            <person name="Baker S.E."/>
            <person name="Andersen M.R."/>
        </authorList>
    </citation>
    <scope>NUCLEOTIDE SEQUENCE [LARGE SCALE GENOMIC DNA]</scope>
    <source>
        <strain evidence="2">CBS 130017</strain>
    </source>
</reference>
<proteinExistence type="predicted"/>
<organism evidence="1 2">
    <name type="scientific">Aspergillus sergii</name>
    <dbReference type="NCBI Taxonomy" id="1034303"/>
    <lineage>
        <taxon>Eukaryota</taxon>
        <taxon>Fungi</taxon>
        <taxon>Dikarya</taxon>
        <taxon>Ascomycota</taxon>
        <taxon>Pezizomycotina</taxon>
        <taxon>Eurotiomycetes</taxon>
        <taxon>Eurotiomycetidae</taxon>
        <taxon>Eurotiales</taxon>
        <taxon>Aspergillaceae</taxon>
        <taxon>Aspergillus</taxon>
        <taxon>Aspergillus subgen. Circumdati</taxon>
    </lineage>
</organism>
<dbReference type="Proteomes" id="UP000325945">
    <property type="component" value="Unassembled WGS sequence"/>
</dbReference>
<gene>
    <name evidence="1" type="ORF">BDV39DRAFT_180176</name>
</gene>
<evidence type="ECO:0000313" key="2">
    <source>
        <dbReference type="Proteomes" id="UP000325945"/>
    </source>
</evidence>
<sequence length="78" mass="8627">MLSGVLFHEDSKCLLEGGLESRLPPKGGGLRHTNSFLGCGCTTSSILFLIPSPEYFIKFNLLRFPEDYPDQLLLLLGL</sequence>
<evidence type="ECO:0000313" key="1">
    <source>
        <dbReference type="EMBL" id="KAE8324572.1"/>
    </source>
</evidence>
<dbReference type="EMBL" id="ML741816">
    <property type="protein sequence ID" value="KAE8324572.1"/>
    <property type="molecule type" value="Genomic_DNA"/>
</dbReference>
<accession>A0A5N6WVB6</accession>
<keyword evidence="2" id="KW-1185">Reference proteome</keyword>
<dbReference type="AlphaFoldDB" id="A0A5N6WVB6"/>
<name>A0A5N6WVB6_9EURO</name>
<protein>
    <submittedName>
        <fullName evidence="1">Uncharacterized protein</fullName>
    </submittedName>
</protein>